<dbReference type="Gene3D" id="3.40.50.300">
    <property type="entry name" value="P-loop containing nucleotide triphosphate hydrolases"/>
    <property type="match status" value="1"/>
</dbReference>
<dbReference type="InterPro" id="IPR027417">
    <property type="entry name" value="P-loop_NTPase"/>
</dbReference>
<reference evidence="7" key="1">
    <citation type="journal article" date="2019" name="Int. J. Syst. Evol. Microbiol.">
        <title>The Global Catalogue of Microorganisms (GCM) 10K type strain sequencing project: providing services to taxonomists for standard genome sequencing and annotation.</title>
        <authorList>
            <consortium name="The Broad Institute Genomics Platform"/>
            <consortium name="The Broad Institute Genome Sequencing Center for Infectious Disease"/>
            <person name="Wu L."/>
            <person name="Ma J."/>
        </authorList>
    </citation>
    <scope>NUCLEOTIDE SEQUENCE [LARGE SCALE GENOMIC DNA]</scope>
    <source>
        <strain evidence="7">JCM 17927</strain>
    </source>
</reference>
<comment type="caution">
    <text evidence="6">The sequence shown here is derived from an EMBL/GenBank/DDBJ whole genome shotgun (WGS) entry which is preliminary data.</text>
</comment>
<dbReference type="PANTHER" id="PTHR43117">
    <property type="entry name" value="OSMOPROTECTANT IMPORT ATP-BINDING PROTEIN OSMV"/>
    <property type="match status" value="1"/>
</dbReference>
<name>A0ABP8MR90_9BACT</name>
<dbReference type="InterPro" id="IPR017871">
    <property type="entry name" value="ABC_transporter-like_CS"/>
</dbReference>
<dbReference type="SMART" id="SM00382">
    <property type="entry name" value="AAA"/>
    <property type="match status" value="1"/>
</dbReference>
<evidence type="ECO:0000256" key="3">
    <source>
        <dbReference type="ARBA" id="ARBA00022741"/>
    </source>
</evidence>
<gene>
    <name evidence="6" type="ORF">GCM10023189_21610</name>
</gene>
<comment type="similarity">
    <text evidence="1">Belongs to the ABC transporter superfamily.</text>
</comment>
<keyword evidence="2" id="KW-0813">Transport</keyword>
<evidence type="ECO:0000256" key="4">
    <source>
        <dbReference type="ARBA" id="ARBA00022840"/>
    </source>
</evidence>
<feature type="domain" description="ABC transporter" evidence="5">
    <location>
        <begin position="2"/>
        <end position="235"/>
    </location>
</feature>
<evidence type="ECO:0000259" key="5">
    <source>
        <dbReference type="PROSITE" id="PS50893"/>
    </source>
</evidence>
<evidence type="ECO:0000313" key="7">
    <source>
        <dbReference type="Proteomes" id="UP001501175"/>
    </source>
</evidence>
<dbReference type="RefSeq" id="WP_345243347.1">
    <property type="nucleotide sequence ID" value="NZ_BAABHD010000024.1"/>
</dbReference>
<keyword evidence="3" id="KW-0547">Nucleotide-binding</keyword>
<dbReference type="PROSITE" id="PS00211">
    <property type="entry name" value="ABC_TRANSPORTER_1"/>
    <property type="match status" value="1"/>
</dbReference>
<evidence type="ECO:0000256" key="1">
    <source>
        <dbReference type="ARBA" id="ARBA00005417"/>
    </source>
</evidence>
<dbReference type="InterPro" id="IPR003593">
    <property type="entry name" value="AAA+_ATPase"/>
</dbReference>
<sequence length="317" mass="35299">MLTVQHLTKRYPNHTAVDEVSFSVREGETLVLLGTSGCGKTTTLKMINRLIEPTAGRVDLNGTDIRRQNVHDLRRTIGYVIQETGLFPHYTIAQNIAVVPQLLGWADQRIRQRTAELLAMLHLPEASLHQYPDQLSGGQRQRVGLARALAADPPVVLMDEPLGALDPVTRASIRREFRHLDALRQKTIVMVTHDVQEAFELGDRVCLMDKGRIQQIGTPKELLLRPANDFVRRFFDDQRLTLQLQTVTLQDLLPLLATYQPMPSDTLLLPPDTSVSDALKAMAEGQTAAVQLADVVGPLTSQNLLSAFGQWRQSPPS</sequence>
<organism evidence="6 7">
    <name type="scientific">Nibrella saemangeumensis</name>
    <dbReference type="NCBI Taxonomy" id="1084526"/>
    <lineage>
        <taxon>Bacteria</taxon>
        <taxon>Pseudomonadati</taxon>
        <taxon>Bacteroidota</taxon>
        <taxon>Cytophagia</taxon>
        <taxon>Cytophagales</taxon>
        <taxon>Spirosomataceae</taxon>
        <taxon>Nibrella</taxon>
    </lineage>
</organism>
<dbReference type="InterPro" id="IPR003439">
    <property type="entry name" value="ABC_transporter-like_ATP-bd"/>
</dbReference>
<dbReference type="EMBL" id="BAABHD010000024">
    <property type="protein sequence ID" value="GAA4454738.1"/>
    <property type="molecule type" value="Genomic_DNA"/>
</dbReference>
<evidence type="ECO:0000256" key="2">
    <source>
        <dbReference type="ARBA" id="ARBA00022448"/>
    </source>
</evidence>
<evidence type="ECO:0000313" key="6">
    <source>
        <dbReference type="EMBL" id="GAA4454738.1"/>
    </source>
</evidence>
<keyword evidence="4" id="KW-0067">ATP-binding</keyword>
<dbReference type="PANTHER" id="PTHR43117:SF5">
    <property type="entry name" value="GLYCINE BETAINE UPTAKE SYSTEM ATP-BINDING PROTEIN YEHX"/>
    <property type="match status" value="1"/>
</dbReference>
<proteinExistence type="inferred from homology"/>
<accession>A0ABP8MR90</accession>
<dbReference type="Proteomes" id="UP001501175">
    <property type="component" value="Unassembled WGS sequence"/>
</dbReference>
<dbReference type="Pfam" id="PF00005">
    <property type="entry name" value="ABC_tran"/>
    <property type="match status" value="1"/>
</dbReference>
<dbReference type="SUPFAM" id="SSF52540">
    <property type="entry name" value="P-loop containing nucleoside triphosphate hydrolases"/>
    <property type="match status" value="1"/>
</dbReference>
<keyword evidence="7" id="KW-1185">Reference proteome</keyword>
<protein>
    <recommendedName>
        <fullName evidence="5">ABC transporter domain-containing protein</fullName>
    </recommendedName>
</protein>
<dbReference type="PROSITE" id="PS50893">
    <property type="entry name" value="ABC_TRANSPORTER_2"/>
    <property type="match status" value="1"/>
</dbReference>